<evidence type="ECO:0000256" key="1">
    <source>
        <dbReference type="ARBA" id="ARBA00004816"/>
    </source>
</evidence>
<evidence type="ECO:0000256" key="6">
    <source>
        <dbReference type="ARBA" id="ARBA00048791"/>
    </source>
</evidence>
<evidence type="ECO:0000313" key="9">
    <source>
        <dbReference type="Proteomes" id="UP000324285"/>
    </source>
</evidence>
<dbReference type="Pfam" id="PF01791">
    <property type="entry name" value="DeoC"/>
    <property type="match status" value="1"/>
</dbReference>
<gene>
    <name evidence="8" type="primary">deoC</name>
    <name evidence="8" type="ORF">E4T21_13640</name>
</gene>
<proteinExistence type="inferred from homology"/>
<comment type="catalytic activity">
    <reaction evidence="6">
        <text>2-deoxy-D-ribose 5-phosphate = D-glyceraldehyde 3-phosphate + acetaldehyde</text>
        <dbReference type="Rhea" id="RHEA:12821"/>
        <dbReference type="ChEBI" id="CHEBI:15343"/>
        <dbReference type="ChEBI" id="CHEBI:59776"/>
        <dbReference type="ChEBI" id="CHEBI:62877"/>
        <dbReference type="EC" id="4.1.2.4"/>
    </reaction>
</comment>
<dbReference type="GO" id="GO:0016052">
    <property type="term" value="P:carbohydrate catabolic process"/>
    <property type="evidence" value="ECO:0007669"/>
    <property type="project" value="TreeGrafter"/>
</dbReference>
<dbReference type="CDD" id="cd00959">
    <property type="entry name" value="DeoC"/>
    <property type="match status" value="1"/>
</dbReference>
<dbReference type="NCBIfam" id="TIGR00126">
    <property type="entry name" value="deoC"/>
    <property type="match status" value="1"/>
</dbReference>
<dbReference type="PANTHER" id="PTHR10889:SF3">
    <property type="entry name" value="DEOXYRIBOSE-PHOSPHATE ALDOLASE"/>
    <property type="match status" value="1"/>
</dbReference>
<evidence type="ECO:0000313" key="8">
    <source>
        <dbReference type="EMBL" id="QEM82473.1"/>
    </source>
</evidence>
<dbReference type="SMART" id="SM01133">
    <property type="entry name" value="DeoC"/>
    <property type="match status" value="1"/>
</dbReference>
<dbReference type="KEGG" id="hbh:E4T21_13640"/>
<accession>A0A5C1NIK4</accession>
<dbReference type="Proteomes" id="UP000324285">
    <property type="component" value="Chromosome"/>
</dbReference>
<dbReference type="AlphaFoldDB" id="A0A5C1NIK4"/>
<keyword evidence="5" id="KW-0704">Schiff base</keyword>
<evidence type="ECO:0000256" key="3">
    <source>
        <dbReference type="ARBA" id="ARBA00012515"/>
    </source>
</evidence>
<dbReference type="PANTHER" id="PTHR10889">
    <property type="entry name" value="DEOXYRIBOSE-PHOSPHATE ALDOLASE"/>
    <property type="match status" value="1"/>
</dbReference>
<evidence type="ECO:0000256" key="2">
    <source>
        <dbReference type="ARBA" id="ARBA00009473"/>
    </source>
</evidence>
<evidence type="ECO:0000256" key="5">
    <source>
        <dbReference type="ARBA" id="ARBA00023270"/>
    </source>
</evidence>
<reference evidence="8" key="1">
    <citation type="submission" date="2021-02" db="EMBL/GenBank/DDBJ databases">
        <title>Strain Y2R2, a novel species of the genus Halomonas.</title>
        <authorList>
            <person name="Huang H."/>
        </authorList>
    </citation>
    <scope>NUCLEOTIDE SEQUENCE</scope>
    <source>
        <strain evidence="8">Y2R2</strain>
    </source>
</reference>
<evidence type="ECO:0000256" key="4">
    <source>
        <dbReference type="ARBA" id="ARBA00023239"/>
    </source>
</evidence>
<keyword evidence="9" id="KW-1185">Reference proteome</keyword>
<dbReference type="RefSeq" id="WP_149285597.1">
    <property type="nucleotide sequence ID" value="NZ_CP038437.2"/>
</dbReference>
<name>A0A5C1NIK4_9GAMM</name>
<dbReference type="InterPro" id="IPR002915">
    <property type="entry name" value="DeoC/FbaB/LacD_aldolase"/>
</dbReference>
<dbReference type="GO" id="GO:0005737">
    <property type="term" value="C:cytoplasm"/>
    <property type="evidence" value="ECO:0007669"/>
    <property type="project" value="InterPro"/>
</dbReference>
<dbReference type="EMBL" id="CP038437">
    <property type="protein sequence ID" value="QEM82473.1"/>
    <property type="molecule type" value="Genomic_DNA"/>
</dbReference>
<protein>
    <recommendedName>
        <fullName evidence="3 7">Deoxyribose-phosphate aldolase</fullName>
        <ecNumber evidence="3 7">4.1.2.4</ecNumber>
    </recommendedName>
</protein>
<dbReference type="Gene3D" id="3.20.20.70">
    <property type="entry name" value="Aldolase class I"/>
    <property type="match status" value="1"/>
</dbReference>
<keyword evidence="4 8" id="KW-0456">Lyase</keyword>
<dbReference type="GO" id="GO:0009264">
    <property type="term" value="P:deoxyribonucleotide catabolic process"/>
    <property type="evidence" value="ECO:0007669"/>
    <property type="project" value="UniProtKB-UniRule"/>
</dbReference>
<comment type="pathway">
    <text evidence="1">Carbohydrate degradation; 2-deoxy-D-ribose 1-phosphate degradation; D-glyceraldehyde 3-phosphate and acetaldehyde from 2-deoxy-alpha-D-ribose 1-phosphate: step 2/2.</text>
</comment>
<comment type="similarity">
    <text evidence="2">Belongs to the DeoC/FbaB aldolase family. DeoC type 2 subfamily.</text>
</comment>
<sequence length="258" mass="27090">MNDLTQIAHQALALMDLTSLNDDDDEACIETLCHKARTAAGHPAAICIYPQFIHTAQRALEAEGLAGKVKIATVTNFPAGGDDIQVAVTETRAAIAAGADEVDVVFPYRAMLAGNNDIGRELVSQCKAACGERVLKVILETGELQDAALIRRAAEQAVAGGADFLKTSTGKVEVNATPEAARVLLEVIRDADRPVAFKAAGGVRSAEDAARYLDIASDIMGPAWATPETFRFGASGLLDNLLATLNGKSHQEGSAGDY</sequence>
<dbReference type="InterPro" id="IPR011343">
    <property type="entry name" value="DeoC"/>
</dbReference>
<evidence type="ECO:0000256" key="7">
    <source>
        <dbReference type="NCBIfam" id="TIGR00126"/>
    </source>
</evidence>
<dbReference type="OrthoDB" id="6579831at2"/>
<dbReference type="GO" id="GO:0004139">
    <property type="term" value="F:deoxyribose-phosphate aldolase activity"/>
    <property type="evidence" value="ECO:0007669"/>
    <property type="project" value="UniProtKB-UniRule"/>
</dbReference>
<organism evidence="8 9">
    <name type="scientific">Halomonas binhaiensis</name>
    <dbReference type="NCBI Taxonomy" id="2562282"/>
    <lineage>
        <taxon>Bacteria</taxon>
        <taxon>Pseudomonadati</taxon>
        <taxon>Pseudomonadota</taxon>
        <taxon>Gammaproteobacteria</taxon>
        <taxon>Oceanospirillales</taxon>
        <taxon>Halomonadaceae</taxon>
        <taxon>Halomonas</taxon>
    </lineage>
</organism>
<dbReference type="SUPFAM" id="SSF51569">
    <property type="entry name" value="Aldolase"/>
    <property type="match status" value="1"/>
</dbReference>
<dbReference type="EC" id="4.1.2.4" evidence="3 7"/>
<dbReference type="InterPro" id="IPR013785">
    <property type="entry name" value="Aldolase_TIM"/>
</dbReference>
<dbReference type="PIRSF" id="PIRSF001357">
    <property type="entry name" value="DeoC"/>
    <property type="match status" value="1"/>
</dbReference>